<dbReference type="Gene3D" id="3.90.550.50">
    <property type="match status" value="1"/>
</dbReference>
<comment type="subcellular location">
    <subcellularLocation>
        <location evidence="1">Membrane</location>
        <topology evidence="1">Single-pass type II membrane protein</topology>
    </subcellularLocation>
</comment>
<keyword evidence="11" id="KW-0472">Membrane</keyword>
<evidence type="ECO:0000256" key="1">
    <source>
        <dbReference type="ARBA" id="ARBA00004606"/>
    </source>
</evidence>
<name>A0AA85JZ75_TRIRE</name>
<evidence type="ECO:0000313" key="14">
    <source>
        <dbReference type="WBParaSite" id="TREG1_56070.1"/>
    </source>
</evidence>
<comment type="similarity">
    <text evidence="3">Belongs to the glycosyltransferase 31 family. Beta3-Gal-T subfamily.</text>
</comment>
<evidence type="ECO:0000256" key="10">
    <source>
        <dbReference type="ARBA" id="ARBA00022989"/>
    </source>
</evidence>
<evidence type="ECO:0000256" key="3">
    <source>
        <dbReference type="ARBA" id="ARBA00006462"/>
    </source>
</evidence>
<keyword evidence="5" id="KW-0328">Glycosyltransferase</keyword>
<evidence type="ECO:0000256" key="9">
    <source>
        <dbReference type="ARBA" id="ARBA00022968"/>
    </source>
</evidence>
<dbReference type="Pfam" id="PF02434">
    <property type="entry name" value="Fringe"/>
    <property type="match status" value="1"/>
</dbReference>
<keyword evidence="8" id="KW-0547">Nucleotide-binding</keyword>
<dbReference type="GO" id="GO:0016020">
    <property type="term" value="C:membrane"/>
    <property type="evidence" value="ECO:0007669"/>
    <property type="project" value="UniProtKB-SubCell"/>
</dbReference>
<evidence type="ECO:0000256" key="4">
    <source>
        <dbReference type="ARBA" id="ARBA00012557"/>
    </source>
</evidence>
<dbReference type="AlphaFoldDB" id="A0AA85JZ75"/>
<dbReference type="InterPro" id="IPR003378">
    <property type="entry name" value="Fringe-like_glycosylTrfase"/>
</dbReference>
<dbReference type="PANTHER" id="PTHR23033:SF14">
    <property type="entry name" value="GLYCOPROTEIN-N-ACETYLGALACTOSAMINE 3-BETA-GALACTOSYLTRANSFERASE 1-RELATED"/>
    <property type="match status" value="1"/>
</dbReference>
<proteinExistence type="inferred from homology"/>
<dbReference type="InterPro" id="IPR026050">
    <property type="entry name" value="C1GALT1/C1GALT1_chp1"/>
</dbReference>
<dbReference type="EC" id="2.4.1.122" evidence="4"/>
<evidence type="ECO:0000256" key="5">
    <source>
        <dbReference type="ARBA" id="ARBA00022676"/>
    </source>
</evidence>
<reference evidence="14" key="2">
    <citation type="submission" date="2023-11" db="UniProtKB">
        <authorList>
            <consortium name="WormBaseParasite"/>
        </authorList>
    </citation>
    <scope>IDENTIFICATION</scope>
</reference>
<dbReference type="PANTHER" id="PTHR23033">
    <property type="entry name" value="BETA1,3-GALACTOSYLTRANSFERASE"/>
    <property type="match status" value="1"/>
</dbReference>
<evidence type="ECO:0000256" key="11">
    <source>
        <dbReference type="ARBA" id="ARBA00023136"/>
    </source>
</evidence>
<protein>
    <recommendedName>
        <fullName evidence="4">N-acetylgalactosaminide beta-1,3-galactosyltransferase</fullName>
        <ecNumber evidence="4">2.4.1.122</ecNumber>
    </recommendedName>
</protein>
<keyword evidence="7" id="KW-0812">Transmembrane</keyword>
<organism evidence="13 14">
    <name type="scientific">Trichobilharzia regenti</name>
    <name type="common">Nasal bird schistosome</name>
    <dbReference type="NCBI Taxonomy" id="157069"/>
    <lineage>
        <taxon>Eukaryota</taxon>
        <taxon>Metazoa</taxon>
        <taxon>Spiralia</taxon>
        <taxon>Lophotrochozoa</taxon>
        <taxon>Platyhelminthes</taxon>
        <taxon>Trematoda</taxon>
        <taxon>Digenea</taxon>
        <taxon>Strigeidida</taxon>
        <taxon>Schistosomatoidea</taxon>
        <taxon>Schistosomatidae</taxon>
        <taxon>Trichobilharzia</taxon>
    </lineage>
</organism>
<dbReference type="WBParaSite" id="TREG1_56070.1">
    <property type="protein sequence ID" value="TREG1_56070.1"/>
    <property type="gene ID" value="TREG1_56070"/>
</dbReference>
<dbReference type="GO" id="GO:0016263">
    <property type="term" value="F:glycoprotein-N-acetylgalactosamine 3-beta-galactosyltransferase activity"/>
    <property type="evidence" value="ECO:0007669"/>
    <property type="project" value="UniProtKB-EC"/>
</dbReference>
<dbReference type="Proteomes" id="UP000050795">
    <property type="component" value="Unassembled WGS sequence"/>
</dbReference>
<evidence type="ECO:0000313" key="13">
    <source>
        <dbReference type="Proteomes" id="UP000050795"/>
    </source>
</evidence>
<evidence type="ECO:0000259" key="12">
    <source>
        <dbReference type="Pfam" id="PF02434"/>
    </source>
</evidence>
<keyword evidence="6" id="KW-0808">Transferase</keyword>
<accession>A0AA85JZ75</accession>
<evidence type="ECO:0000256" key="6">
    <source>
        <dbReference type="ARBA" id="ARBA00022679"/>
    </source>
</evidence>
<evidence type="ECO:0000256" key="8">
    <source>
        <dbReference type="ARBA" id="ARBA00022741"/>
    </source>
</evidence>
<dbReference type="GO" id="GO:0000166">
    <property type="term" value="F:nucleotide binding"/>
    <property type="evidence" value="ECO:0007669"/>
    <property type="project" value="UniProtKB-KW"/>
</dbReference>
<evidence type="ECO:0000256" key="2">
    <source>
        <dbReference type="ARBA" id="ARBA00004922"/>
    </source>
</evidence>
<comment type="pathway">
    <text evidence="2">Protein modification; protein glycosylation.</text>
</comment>
<feature type="domain" description="Fringe-like glycosyltransferase" evidence="12">
    <location>
        <begin position="90"/>
        <end position="278"/>
    </location>
</feature>
<keyword evidence="9" id="KW-0735">Signal-anchor</keyword>
<sequence length="349" mass="41038">MISCEIRKIFPLLLGIVTGIIVISLKSEHDTKITLCSISGIDKRRLNPKIKAVRNIKEENNNSRGEIKQTYLINIEQAKKLHTSVRLLCYINTIPKTHKTKAMHVKNSWAKRCTKYLFMSSKSDDELPTVKLNLSYPESRKHLWSKMRAILRYVYQYRNDYDYFLKADDDTFVVIENLRSVLSRQNPNDPFMMGYNFPYITKNGYFSGGAGYVLSREALKRIVEQAIDKHPNCPKYDEDKEDVKMSMCGQPVGVKLYHMREKESLSFQWRNLESEYLSLVQPEKHSKDSKNTTTTPATYDYLHDPGDLLSDHLISLHYIRPLYMYLLEFMLYHLRPIQQMEYLNLKEHE</sequence>
<reference evidence="13" key="1">
    <citation type="submission" date="2022-06" db="EMBL/GenBank/DDBJ databases">
        <authorList>
            <person name="Berger JAMES D."/>
            <person name="Berger JAMES D."/>
        </authorList>
    </citation>
    <scope>NUCLEOTIDE SEQUENCE [LARGE SCALE GENOMIC DNA]</scope>
</reference>
<evidence type="ECO:0000256" key="7">
    <source>
        <dbReference type="ARBA" id="ARBA00022692"/>
    </source>
</evidence>
<keyword evidence="10" id="KW-1133">Transmembrane helix</keyword>
<keyword evidence="13" id="KW-1185">Reference proteome</keyword>